<dbReference type="AlphaFoldDB" id="W9Z4S9"/>
<dbReference type="Pfam" id="PF25053">
    <property type="entry name" value="DUF7791"/>
    <property type="match status" value="2"/>
</dbReference>
<dbReference type="PANTHER" id="PTHR10039:SF5">
    <property type="entry name" value="NACHT DOMAIN-CONTAINING PROTEIN"/>
    <property type="match status" value="1"/>
</dbReference>
<name>W9Z4S9_FUSOX</name>
<sequence length="1186" mass="135928">METANICEAYASELVTLLDSMRLKSGGFRGLQSIKISMLRQFKARDVRNLEVKMIAARDNLMLALISTSYVQQSSALSAIRQLKQQGAVLEANTTSKLESIENLIQGVASIDSDGATTMITHLDNLATEAKQVKRQHKLLKTLRFPTIRQRHSAIMEHHKATFQWIFTSTETGFGEWLESGGGFFWVKGKAGSGKSTLMKFLATHVETEIRLKTWGKGQKVITASHFFWNAGTPMQKSLTGLFQTILYQVVKVCPELIDMVIECRKDPSDLMLVEPWDDDELRIAFQRLSSLESLPLHFCFFIDGLDEYTAGKQRYTGTFEELLAPLRVLASSPSIKLCVSSRPWNSFDKEFGRLEWKLQLEDLTREDIRSYVTEQLGANQKFQELSNNNLQCSEIPETIVQRAQGVFLWVFLVVNSLLRGLYNDDSYTDLQQRLNELPDDLYRYFEHMLYSIENVYWDSTTRIFRTVLVSEQSLPLLSFEFLDREVDDPAYAITMQSQPLSKERYKRIHQRAKTRLNARCRDLLYVTKNTGEAVFLYQVDFVHRTARDFFLDTGVIDKIIQQRPTQDFNPHLSLCKVMLALTKALTNFQSISTFVADLMYYARTIEDMYGQPDLYRDTPISFGSLTEMFGILDELARVNTERSVTPDVHLLDNLEHLSKDYFKKPRLNNVLAPAVQAGLLLYVEDRLRRHPSELQLNTGRPLLDYALRPGNTAPILRSPSETVPIIPILKLLLHLGANPNARVDMYDGKTTWGCFLETCQQHAARKRSPEEVEKIAAALELMIDYGARVGGHFGRLTFMELLDEINLPPHWANRIQEMTENKYEKQSLLSGIDDPAYAITMQPQPLSKERYKRIHQRAKTRLNARCRDLLYVTKNTGEAVFLYQVDFVHRTARDFFLDTGVIDKIIQQRPTQDFNPHLSLCKVMLALTKALTNFQSISTFVADLMYYARTIEDMYGQPDLYRDTPISFGSLTEMFGILDELARVNTERSVTPDVHLLDNLEHLSKDYFKKPRLNNVLAPAVQAGLLLYVEDRLRRHPSELQLNTGRPLLDYALRPGNTAPILRSPSETVPIIPILKLLLHLGANPNARVDMYDGKTTWGCFLETCQQHAARKRSPEEVEKIAAALELMIDYGARVGGHFGRLTFMELLDEINLPPHWANRIQEMTENKYEKQSLLSSITSWLQWK</sequence>
<dbReference type="Pfam" id="PF24883">
    <property type="entry name" value="NPHP3_N"/>
    <property type="match status" value="1"/>
</dbReference>
<organism evidence="4">
    <name type="scientific">Fusarium oxysporum f. sp. melonis 26406</name>
    <dbReference type="NCBI Taxonomy" id="1089452"/>
    <lineage>
        <taxon>Eukaryota</taxon>
        <taxon>Fungi</taxon>
        <taxon>Dikarya</taxon>
        <taxon>Ascomycota</taxon>
        <taxon>Pezizomycotina</taxon>
        <taxon>Sordariomycetes</taxon>
        <taxon>Hypocreomycetidae</taxon>
        <taxon>Hypocreales</taxon>
        <taxon>Nectriaceae</taxon>
        <taxon>Fusarium</taxon>
        <taxon>Fusarium oxysporum species complex</taxon>
    </lineage>
</organism>
<dbReference type="VEuPathDB" id="FungiDB:FOMG_17058"/>
<proteinExistence type="predicted"/>
<feature type="domain" description="DUF7791" evidence="3">
    <location>
        <begin position="452"/>
        <end position="589"/>
    </location>
</feature>
<dbReference type="PANTHER" id="PTHR10039">
    <property type="entry name" value="AMELOGENIN"/>
    <property type="match status" value="1"/>
</dbReference>
<dbReference type="InterPro" id="IPR027417">
    <property type="entry name" value="P-loop_NTPase"/>
</dbReference>
<evidence type="ECO:0000256" key="1">
    <source>
        <dbReference type="ARBA" id="ARBA00022737"/>
    </source>
</evidence>
<dbReference type="InterPro" id="IPR056884">
    <property type="entry name" value="NPHP3-like_N"/>
</dbReference>
<evidence type="ECO:0000313" key="4">
    <source>
        <dbReference type="EMBL" id="EXK26385.1"/>
    </source>
</evidence>
<accession>W9Z4S9</accession>
<dbReference type="InterPro" id="IPR056693">
    <property type="entry name" value="DUF7791"/>
</dbReference>
<dbReference type="EMBL" id="JH659362">
    <property type="protein sequence ID" value="EXK26385.1"/>
    <property type="molecule type" value="Genomic_DNA"/>
</dbReference>
<protein>
    <submittedName>
        <fullName evidence="4">Uncharacterized protein</fullName>
    </submittedName>
</protein>
<dbReference type="Proteomes" id="UP000030703">
    <property type="component" value="Unassembled WGS sequence"/>
</dbReference>
<reference evidence="4" key="1">
    <citation type="submission" date="2012-04" db="EMBL/GenBank/DDBJ databases">
        <title>The Genome Sequence of Fusarium oxysporum melonis.</title>
        <authorList>
            <consortium name="The Broad Institute Genome Sequencing Platform"/>
            <person name="Ma L.-J."/>
            <person name="Gale L.R."/>
            <person name="Schwartz D.C."/>
            <person name="Zhou S."/>
            <person name="Corby-Kistler H."/>
            <person name="Young S.K."/>
            <person name="Zeng Q."/>
            <person name="Gargeya S."/>
            <person name="Fitzgerald M."/>
            <person name="Haas B."/>
            <person name="Abouelleil A."/>
            <person name="Alvarado L."/>
            <person name="Arachchi H.M."/>
            <person name="Berlin A."/>
            <person name="Brown A."/>
            <person name="Chapman S.B."/>
            <person name="Chen Z."/>
            <person name="Dunbar C."/>
            <person name="Freedman E."/>
            <person name="Gearin G."/>
            <person name="Goldberg J."/>
            <person name="Griggs A."/>
            <person name="Gujja S."/>
            <person name="Heiman D."/>
            <person name="Howarth C."/>
            <person name="Larson L."/>
            <person name="Lui A."/>
            <person name="MacDonald P.J.P."/>
            <person name="Montmayeur A."/>
            <person name="Murphy C."/>
            <person name="Neiman D."/>
            <person name="Pearson M."/>
            <person name="Priest M."/>
            <person name="Roberts A."/>
            <person name="Saif S."/>
            <person name="Shea T."/>
            <person name="Shenoy N."/>
            <person name="Sisk P."/>
            <person name="Stolte C."/>
            <person name="Sykes S."/>
            <person name="Wortman J."/>
            <person name="Nusbaum C."/>
            <person name="Birren B."/>
        </authorList>
    </citation>
    <scope>NUCLEOTIDE SEQUENCE</scope>
    <source>
        <strain evidence="4">26406</strain>
    </source>
</reference>
<evidence type="ECO:0000259" key="2">
    <source>
        <dbReference type="Pfam" id="PF24883"/>
    </source>
</evidence>
<dbReference type="HOGENOM" id="CLU_002341_6_2_1"/>
<feature type="domain" description="Nephrocystin 3-like N-terminal" evidence="2">
    <location>
        <begin position="162"/>
        <end position="343"/>
    </location>
</feature>
<evidence type="ECO:0000259" key="3">
    <source>
        <dbReference type="Pfam" id="PF25053"/>
    </source>
</evidence>
<feature type="domain" description="DUF7791" evidence="3">
    <location>
        <begin position="829"/>
        <end position="935"/>
    </location>
</feature>
<reference evidence="4" key="2">
    <citation type="submission" date="2012-05" db="EMBL/GenBank/DDBJ databases">
        <title>Annotation of the Genome Sequence of Fusarium oxysporum f. sp. melonis 26406.</title>
        <authorList>
            <consortium name="The Broad Institute Genomics Platform"/>
            <person name="Ma L.-J."/>
            <person name="Corby-Kistler H."/>
            <person name="Broz K."/>
            <person name="Gale L.R."/>
            <person name="Jonkers W."/>
            <person name="O'Donnell K."/>
            <person name="Ploetz R."/>
            <person name="Steinberg C."/>
            <person name="Schwartz D.C."/>
            <person name="VanEtten H."/>
            <person name="Zhou S."/>
            <person name="Young S.K."/>
            <person name="Zeng Q."/>
            <person name="Gargeya S."/>
            <person name="Fitzgerald M."/>
            <person name="Abouelleil A."/>
            <person name="Alvarado L."/>
            <person name="Chapman S.B."/>
            <person name="Gainer-Dewar J."/>
            <person name="Goldberg J."/>
            <person name="Griggs A."/>
            <person name="Gujja S."/>
            <person name="Hansen M."/>
            <person name="Howarth C."/>
            <person name="Imamovic A."/>
            <person name="Ireland A."/>
            <person name="Larimer J."/>
            <person name="McCowan C."/>
            <person name="Murphy C."/>
            <person name="Pearson M."/>
            <person name="Poon T.W."/>
            <person name="Priest M."/>
            <person name="Roberts A."/>
            <person name="Saif S."/>
            <person name="Shea T."/>
            <person name="Sykes S."/>
            <person name="Wortman J."/>
            <person name="Nusbaum C."/>
            <person name="Birren B."/>
        </authorList>
    </citation>
    <scope>NUCLEOTIDE SEQUENCE</scope>
    <source>
        <strain evidence="4">26406</strain>
    </source>
</reference>
<keyword evidence="1" id="KW-0677">Repeat</keyword>
<gene>
    <name evidence="4" type="ORF">FOMG_17058</name>
</gene>
<dbReference type="SUPFAM" id="SSF52540">
    <property type="entry name" value="P-loop containing nucleoside triphosphate hydrolases"/>
    <property type="match status" value="1"/>
</dbReference>